<dbReference type="SUPFAM" id="SSF81901">
    <property type="entry name" value="HCP-like"/>
    <property type="match status" value="3"/>
</dbReference>
<dbReference type="InterPro" id="IPR011009">
    <property type="entry name" value="Kinase-like_dom_sf"/>
</dbReference>
<accession>A0ABR2HFP0</accession>
<evidence type="ECO:0000313" key="4">
    <source>
        <dbReference type="Proteomes" id="UP001470230"/>
    </source>
</evidence>
<feature type="domain" description="Protein kinase" evidence="2">
    <location>
        <begin position="199"/>
        <end position="448"/>
    </location>
</feature>
<gene>
    <name evidence="3" type="ORF">M9Y10_020752</name>
</gene>
<dbReference type="PROSITE" id="PS50011">
    <property type="entry name" value="PROTEIN_KINASE_DOM"/>
    <property type="match status" value="1"/>
</dbReference>
<evidence type="ECO:0000313" key="3">
    <source>
        <dbReference type="EMBL" id="KAK8845829.1"/>
    </source>
</evidence>
<dbReference type="Gene3D" id="1.10.510.10">
    <property type="entry name" value="Transferase(Phosphotransferase) domain 1"/>
    <property type="match status" value="1"/>
</dbReference>
<dbReference type="PANTHER" id="PTHR11102">
    <property type="entry name" value="SEL-1-LIKE PROTEIN"/>
    <property type="match status" value="1"/>
</dbReference>
<reference evidence="3 4" key="1">
    <citation type="submission" date="2024-04" db="EMBL/GenBank/DDBJ databases">
        <title>Tritrichomonas musculus Genome.</title>
        <authorList>
            <person name="Alves-Ferreira E."/>
            <person name="Grigg M."/>
            <person name="Lorenzi H."/>
            <person name="Galac M."/>
        </authorList>
    </citation>
    <scope>NUCLEOTIDE SEQUENCE [LARGE SCALE GENOMIC DNA]</scope>
    <source>
        <strain evidence="3 4">EAF2021</strain>
    </source>
</reference>
<dbReference type="SMART" id="SM00671">
    <property type="entry name" value="SEL1"/>
    <property type="match status" value="10"/>
</dbReference>
<dbReference type="Pfam" id="PF00069">
    <property type="entry name" value="Pkinase"/>
    <property type="match status" value="1"/>
</dbReference>
<name>A0ABR2HFP0_9EUKA</name>
<dbReference type="InterPro" id="IPR008271">
    <property type="entry name" value="Ser/Thr_kinase_AS"/>
</dbReference>
<dbReference type="Gene3D" id="1.25.40.10">
    <property type="entry name" value="Tetratricopeptide repeat domain"/>
    <property type="match status" value="1"/>
</dbReference>
<comment type="caution">
    <text evidence="3">The sequence shown here is derived from an EMBL/GenBank/DDBJ whole genome shotgun (WGS) entry which is preliminary data.</text>
</comment>
<dbReference type="InterPro" id="IPR011990">
    <property type="entry name" value="TPR-like_helical_dom_sf"/>
</dbReference>
<dbReference type="Proteomes" id="UP001470230">
    <property type="component" value="Unassembled WGS sequence"/>
</dbReference>
<keyword evidence="4" id="KW-1185">Reference proteome</keyword>
<organism evidence="3 4">
    <name type="scientific">Tritrichomonas musculus</name>
    <dbReference type="NCBI Taxonomy" id="1915356"/>
    <lineage>
        <taxon>Eukaryota</taxon>
        <taxon>Metamonada</taxon>
        <taxon>Parabasalia</taxon>
        <taxon>Tritrichomonadida</taxon>
        <taxon>Tritrichomonadidae</taxon>
        <taxon>Tritrichomonas</taxon>
    </lineage>
</organism>
<dbReference type="SUPFAM" id="SSF56112">
    <property type="entry name" value="Protein kinase-like (PK-like)"/>
    <property type="match status" value="1"/>
</dbReference>
<dbReference type="EMBL" id="JAPFFF010000030">
    <property type="protein sequence ID" value="KAK8845829.1"/>
    <property type="molecule type" value="Genomic_DNA"/>
</dbReference>
<dbReference type="PANTHER" id="PTHR11102:SF160">
    <property type="entry name" value="ERAD-ASSOCIATED E3 UBIQUITIN-PROTEIN LIGASE COMPONENT HRD3"/>
    <property type="match status" value="1"/>
</dbReference>
<protein>
    <recommendedName>
        <fullName evidence="2">Protein kinase domain-containing protein</fullName>
    </recommendedName>
</protein>
<dbReference type="SMART" id="SM00220">
    <property type="entry name" value="S_TKc"/>
    <property type="match status" value="1"/>
</dbReference>
<dbReference type="InterPro" id="IPR000719">
    <property type="entry name" value="Prot_kinase_dom"/>
</dbReference>
<comment type="similarity">
    <text evidence="1">Belongs to the sel-1 family.</text>
</comment>
<evidence type="ECO:0000259" key="2">
    <source>
        <dbReference type="PROSITE" id="PS50011"/>
    </source>
</evidence>
<dbReference type="CDD" id="cd00180">
    <property type="entry name" value="PKc"/>
    <property type="match status" value="1"/>
</dbReference>
<dbReference type="InterPro" id="IPR050767">
    <property type="entry name" value="Sel1_AlgK"/>
</dbReference>
<dbReference type="InterPro" id="IPR006597">
    <property type="entry name" value="Sel1-like"/>
</dbReference>
<dbReference type="PROSITE" id="PS00108">
    <property type="entry name" value="PROTEIN_KINASE_ST"/>
    <property type="match status" value="1"/>
</dbReference>
<evidence type="ECO:0000256" key="1">
    <source>
        <dbReference type="ARBA" id="ARBA00038101"/>
    </source>
</evidence>
<sequence>MQELFNNFMIYFNEKIISLTNDFLLDRFYNFSFYLATAKNNYFNVSKKPEIIIIDECYVFDEDEYYIVCFNNLLIIVNQRDDCLIKTFLSEYQKTKIFSLSEMKNDNLWEDSQINNEDRFNIFYKDNIFESEIKSFSQNFKIKNTGLQQFWSIVCPCLCGYLIRRAYINSLINRVQNCDDYFSSSNKVESTLNEKDFIYLRDLDIGYSNIKLIYHIKDEKLLILKTKRECDFNLFQSEYENYLNVSHPFLLKFYGTVEYNSKKWLILDYINGFTINDFLKLSLNFKEKIKIIFELMIIIEYLHNKKYIYRDLKPQNLMIDHNKMLILIDLDRMVKKSDGIQNINLNDLSGDYLSPELFNGSKYSYETDIYSLGKIIFYLFKKEFKSDNIPQNLIQIYKLYMNCIDTNPDKRPNISELIDSLYEKYFANRKNVSETDTIKSINNIHQIKYMKYWFLIAENNNDKSQVCLGKMYEEGVLFPKNWNKSIKYYLLASKKGNVEAQYKLGKLYYLGREKDIEKATFYLTLAAKHNIADACYLLGEIYQTSNIKNVNKALHYYFLASKQNHPKAQYNLGLIYLNGECTSKNINKAIHYFNLAAEENDPESLGKLGDIYLNGIDVKKDINKAIYYLTLAANLNHPYSQFMLGTIYCDDANNCKDIDKAIYYFNLAANQNFKEAQHNLGQIYLNIDINKAILYFKLAANQNHGESLCALGYVYSNEKFGKFDMKKAIYYYSLASDQNNSNAQFLLGQLYYEGKYVNQDIKKSIYYYTLSANQNNSSSLFPLALIYLDGEFVQQDIKKSLKYLSLLINKDDSNVKKILKQLFSNIGFLKNDIDAAMNFFILQQAKTI</sequence>
<proteinExistence type="inferred from homology"/>
<dbReference type="Pfam" id="PF08238">
    <property type="entry name" value="Sel1"/>
    <property type="match status" value="10"/>
</dbReference>